<evidence type="ECO:0000313" key="3">
    <source>
        <dbReference type="Proteomes" id="UP000037151"/>
    </source>
</evidence>
<dbReference type="OrthoDB" id="4180690at2"/>
<dbReference type="EMBL" id="JPPY01000046">
    <property type="protein sequence ID" value="KND38326.1"/>
    <property type="molecule type" value="Genomic_DNA"/>
</dbReference>
<proteinExistence type="predicted"/>
<protein>
    <submittedName>
        <fullName evidence="2">Uncharacterized protein</fullName>
    </submittedName>
</protein>
<feature type="region of interest" description="Disordered" evidence="1">
    <location>
        <begin position="189"/>
        <end position="247"/>
    </location>
</feature>
<sequence length="247" mass="25632">MPAITISNEPSGSVAAKGVPDDFSATLLKHAGFEEINDWHGRRHRLPTTTPQAARVAIASFAAQMLRAARYSVELDPALESSQQPTLSNPRGLHPVGDQVLGIADQIRGAETGADAARAVDQLLDPTNGVLIRLQEALEAATETTNDLSDHDAYELADKFTAASEHLTAACEELTDATAELFGLDGFAPESETSHHAHGTVRSATAVTSAARATSPAASKAAASLGASVPESSGAALPSRVPGPRTR</sequence>
<evidence type="ECO:0000313" key="2">
    <source>
        <dbReference type="EMBL" id="KND38326.1"/>
    </source>
</evidence>
<dbReference type="Proteomes" id="UP000037151">
    <property type="component" value="Unassembled WGS sequence"/>
</dbReference>
<feature type="compositionally biased region" description="Low complexity" evidence="1">
    <location>
        <begin position="203"/>
        <end position="228"/>
    </location>
</feature>
<comment type="caution">
    <text evidence="2">The sequence shown here is derived from an EMBL/GenBank/DDBJ whole genome shotgun (WGS) entry which is preliminary data.</text>
</comment>
<accession>A0A0L0KKG9</accession>
<evidence type="ECO:0000256" key="1">
    <source>
        <dbReference type="SAM" id="MobiDB-lite"/>
    </source>
</evidence>
<dbReference type="PATRIC" id="fig|42234.21.peg.1688"/>
<dbReference type="AlphaFoldDB" id="A0A0L0KKG9"/>
<gene>
    <name evidence="2" type="ORF">IQ63_08190</name>
</gene>
<name>A0A0L0KKG9_9ACTN</name>
<organism evidence="2 3">
    <name type="scientific">Streptomyces acidiscabies</name>
    <dbReference type="NCBI Taxonomy" id="42234"/>
    <lineage>
        <taxon>Bacteria</taxon>
        <taxon>Bacillati</taxon>
        <taxon>Actinomycetota</taxon>
        <taxon>Actinomycetes</taxon>
        <taxon>Kitasatosporales</taxon>
        <taxon>Streptomycetaceae</taxon>
        <taxon>Streptomyces</taxon>
    </lineage>
</organism>
<reference evidence="3" key="1">
    <citation type="submission" date="2014-07" db="EMBL/GenBank/DDBJ databases">
        <title>Genome sequencing of plant-pathogenic Streptomyces species.</title>
        <authorList>
            <person name="Harrison J."/>
            <person name="Sapp M."/>
            <person name="Thwaites R."/>
            <person name="Studholme D.J."/>
        </authorList>
    </citation>
    <scope>NUCLEOTIDE SEQUENCE [LARGE SCALE GENOMIC DNA]</scope>
    <source>
        <strain evidence="3">NCPPB 4445</strain>
    </source>
</reference>